<evidence type="ECO:0000256" key="1">
    <source>
        <dbReference type="ARBA" id="ARBA00023125"/>
    </source>
</evidence>
<dbReference type="InterPro" id="IPR016032">
    <property type="entry name" value="Sig_transdc_resp-reg_C-effctor"/>
</dbReference>
<reference evidence="4 5" key="1">
    <citation type="submission" date="2019-06" db="EMBL/GenBank/DDBJ databases">
        <authorList>
            <person name="Li M."/>
        </authorList>
    </citation>
    <scope>NUCLEOTIDE SEQUENCE [LARGE SCALE GENOMIC DNA]</scope>
    <source>
        <strain evidence="4 5">BGMRC2036</strain>
    </source>
</reference>
<evidence type="ECO:0000313" key="4">
    <source>
        <dbReference type="EMBL" id="TPW26502.1"/>
    </source>
</evidence>
<dbReference type="InterPro" id="IPR011990">
    <property type="entry name" value="TPR-like_helical_dom_sf"/>
</dbReference>
<dbReference type="SMART" id="SM00862">
    <property type="entry name" value="Trans_reg_C"/>
    <property type="match status" value="1"/>
</dbReference>
<sequence>MIFRFANFELDTERVELRRPNGTSVALERQVYQLLLMLVSNGDRLTTRDEIVDNIWDGRAISEAAIDSRISAVRAAIGDDGRQQRLVRTVHGQGFRFRGEVAVAPDALSDTGSGPPSIGILPLQIYEEDPQLLLLADALPHELILQLSRLHWLTVIARGTSFRFRDQPDTMAPTISTALNARYLLFGQLERDGTHYAATVQLLDTARHAVVWAERYHLAKDDLLGARAVIASAITAELDLRIPVLEAAQARTLDTEKLDAWSCYHLGLQQMYRFNARANAAAASHFRRAIARDPAFARAHAGLSFTRFQDAFAYYDGDRKAALSEAKAHAADAMDADPFDPFSNYVWGRTFWLDGDLDGGMAHIERAVSLNPNYAQGHYTLGFLKGLSGCADEAIARGRLSYRLSPLDPLAYGTFGTQAMGLLHQNKLADAAEMAERSALTPGAHYLVSMIVVAFATLADQPGRAGRWANDVRSRRSDATRQMFLKAFPFRDPHWRARIDAALATHGF</sequence>
<keyword evidence="5" id="KW-1185">Reference proteome</keyword>
<dbReference type="EMBL" id="VHLG01000028">
    <property type="protein sequence ID" value="TPW26502.1"/>
    <property type="molecule type" value="Genomic_DNA"/>
</dbReference>
<keyword evidence="1 2" id="KW-0238">DNA-binding</keyword>
<dbReference type="InterPro" id="IPR001867">
    <property type="entry name" value="OmpR/PhoB-type_DNA-bd"/>
</dbReference>
<feature type="DNA-binding region" description="OmpR/PhoB-type" evidence="2">
    <location>
        <begin position="1"/>
        <end position="99"/>
    </location>
</feature>
<accession>A0A506TWT5</accession>
<dbReference type="PROSITE" id="PS51755">
    <property type="entry name" value="OMPR_PHOB"/>
    <property type="match status" value="1"/>
</dbReference>
<evidence type="ECO:0000259" key="3">
    <source>
        <dbReference type="PROSITE" id="PS51755"/>
    </source>
</evidence>
<dbReference type="SUPFAM" id="SSF48452">
    <property type="entry name" value="TPR-like"/>
    <property type="match status" value="1"/>
</dbReference>
<dbReference type="Pfam" id="PF00486">
    <property type="entry name" value="Trans_reg_C"/>
    <property type="match status" value="1"/>
</dbReference>
<feature type="domain" description="OmpR/PhoB-type" evidence="3">
    <location>
        <begin position="1"/>
        <end position="99"/>
    </location>
</feature>
<dbReference type="CDD" id="cd00383">
    <property type="entry name" value="trans_reg_C"/>
    <property type="match status" value="1"/>
</dbReference>
<evidence type="ECO:0000256" key="2">
    <source>
        <dbReference type="PROSITE-ProRule" id="PRU01091"/>
    </source>
</evidence>
<dbReference type="Gene3D" id="1.10.10.10">
    <property type="entry name" value="Winged helix-like DNA-binding domain superfamily/Winged helix DNA-binding domain"/>
    <property type="match status" value="1"/>
</dbReference>
<dbReference type="GO" id="GO:0000160">
    <property type="term" value="P:phosphorelay signal transduction system"/>
    <property type="evidence" value="ECO:0007669"/>
    <property type="project" value="InterPro"/>
</dbReference>
<gene>
    <name evidence="4" type="ORF">FJU08_22170</name>
</gene>
<evidence type="ECO:0000313" key="5">
    <source>
        <dbReference type="Proteomes" id="UP000318801"/>
    </source>
</evidence>
<proteinExistence type="predicted"/>
<dbReference type="SUPFAM" id="SSF46894">
    <property type="entry name" value="C-terminal effector domain of the bipartite response regulators"/>
    <property type="match status" value="1"/>
</dbReference>
<dbReference type="Gene3D" id="1.25.40.10">
    <property type="entry name" value="Tetratricopeptide repeat domain"/>
    <property type="match status" value="1"/>
</dbReference>
<dbReference type="InterPro" id="IPR036388">
    <property type="entry name" value="WH-like_DNA-bd_sf"/>
</dbReference>
<organism evidence="4 5">
    <name type="scientific">Martelella alba</name>
    <dbReference type="NCBI Taxonomy" id="2590451"/>
    <lineage>
        <taxon>Bacteria</taxon>
        <taxon>Pseudomonadati</taxon>
        <taxon>Pseudomonadota</taxon>
        <taxon>Alphaproteobacteria</taxon>
        <taxon>Hyphomicrobiales</taxon>
        <taxon>Aurantimonadaceae</taxon>
        <taxon>Martelella</taxon>
    </lineage>
</organism>
<dbReference type="Proteomes" id="UP000318801">
    <property type="component" value="Unassembled WGS sequence"/>
</dbReference>
<comment type="caution">
    <text evidence="4">The sequence shown here is derived from an EMBL/GenBank/DDBJ whole genome shotgun (WGS) entry which is preliminary data.</text>
</comment>
<protein>
    <submittedName>
        <fullName evidence="4">Transcriptional regulator</fullName>
    </submittedName>
</protein>
<name>A0A506TWT5_9HYPH</name>
<dbReference type="AlphaFoldDB" id="A0A506TWT5"/>
<dbReference type="GO" id="GO:0003677">
    <property type="term" value="F:DNA binding"/>
    <property type="evidence" value="ECO:0007669"/>
    <property type="project" value="UniProtKB-UniRule"/>
</dbReference>
<dbReference type="OrthoDB" id="7912966at2"/>
<dbReference type="GO" id="GO:0006355">
    <property type="term" value="P:regulation of DNA-templated transcription"/>
    <property type="evidence" value="ECO:0007669"/>
    <property type="project" value="InterPro"/>
</dbReference>
<dbReference type="RefSeq" id="WP_141151217.1">
    <property type="nucleotide sequence ID" value="NZ_VHLG01000028.1"/>
</dbReference>